<sequence>MAETLLAIVLVTTSAKGANLVFRWPPFPETAPRLCRPKPDDQVFISQLDNPWRASLSHQGSFIGTSKETFKSGNLGNVTGTVERDSPIIDPALLQGDECDYSRHPEYCWRRPGTLSTPGTNQKKPNYDHDYEHMLGYSCEFLATLLCPQRSMCHQRFELVVDDLVFIGHPVASEEEEKGGGCSWRFKAEKPKTNSRGRDHKERASTYDASSSYPPSQAQSLAASPEKMTALERSGSPSGTSAAWLNRFQLALVLDLPDPSSSASGNVSKYFDAIYEQIAFTFAAVLFQEQVLENFVEKECDALIALQESLFKKEEPYENYVNQALQASSIALAMKAVYEGIKTRSVAYLSLNAIPLELQLPPHLDDLLRAQDDYDIDFIERPGDEEMQNWGPELSFGWKLPGLAPWKSLLLLDGESDIEDPLGSLRDANNSVNVEERAMAESLLRFLETASITLSLADMGSLLDWDLEAQVYPVVRWLVLHRRAKVVDTVNISLKTIFALPSKLSAPLPKLAEEFRIQFSSEVPPLPGILAMISSSLAKQSDNHFFASVVKQKELIPLYHDIVVWMLKRDLLVTLHLRIRIIATRELKKRASDARKAALANRAAKLHQKKLAMQERELALRGRDGRKPLHIPSSMNVQRRRSSNKSGGTSSLHGGHHSDIEEFDEFDEREEEEEEEEEEEGFAPSNSSKTPSGLTAFMSLSPPKPRGTSSGSVISGSIAQRRGLIVPAPSSMSRRLSSTESRGTDISELVIREEEVDEDPLGGRMAMFGDEEPPSATASSHSISAYRDLDEIPYGYGYYDAGDGLLGGEMEPEEEEEDETDYGATDSSEEEDGSGATLINDPGRATPMQRRWLTAMSDGVDVHIAKRFEQINQYFDGKKSDDEILFRAEVTRRQLREVLHHYEPYLQTFLHPS</sequence>
<proteinExistence type="inferred from homology"/>
<comment type="function">
    <text evidence="2">Mediates inactivation of the TORC1 complex in response to amino acid starvation. Required for meiotic nuclear division.</text>
</comment>
<feature type="compositionally biased region" description="Acidic residues" evidence="3">
    <location>
        <begin position="661"/>
        <end position="681"/>
    </location>
</feature>
<feature type="region of interest" description="Disordered" evidence="3">
    <location>
        <begin position="175"/>
        <end position="237"/>
    </location>
</feature>
<feature type="region of interest" description="Disordered" evidence="3">
    <location>
        <begin position="805"/>
        <end position="845"/>
    </location>
</feature>
<feature type="compositionally biased region" description="Low complexity" evidence="3">
    <location>
        <begin position="209"/>
        <end position="225"/>
    </location>
</feature>
<dbReference type="GO" id="GO:0034198">
    <property type="term" value="P:cellular response to amino acid starvation"/>
    <property type="evidence" value="ECO:0007669"/>
    <property type="project" value="TreeGrafter"/>
</dbReference>
<dbReference type="Proteomes" id="UP000298030">
    <property type="component" value="Unassembled WGS sequence"/>
</dbReference>
<dbReference type="STRING" id="71717.A0A4Y7TLR9"/>
<evidence type="ECO:0000313" key="6">
    <source>
        <dbReference type="EMBL" id="TEB34459.1"/>
    </source>
</evidence>
<dbReference type="InterPro" id="IPR056603">
    <property type="entry name" value="HTH_NPRL3"/>
</dbReference>
<comment type="subcellular location">
    <subcellularLocation>
        <location evidence="2">Vacuole membrane</location>
        <topology evidence="2">Peripheral membrane protein</topology>
    </subcellularLocation>
</comment>
<feature type="signal peptide" evidence="4">
    <location>
        <begin position="1"/>
        <end position="17"/>
    </location>
</feature>
<feature type="chain" id="PRO_5021219675" description="Nitrogen permease regulator 3" evidence="4">
    <location>
        <begin position="18"/>
        <end position="913"/>
    </location>
</feature>
<feature type="compositionally biased region" description="Low complexity" evidence="3">
    <location>
        <begin position="730"/>
        <end position="741"/>
    </location>
</feature>
<feature type="compositionally biased region" description="Acidic residues" evidence="3">
    <location>
        <begin position="810"/>
        <end position="833"/>
    </location>
</feature>
<evidence type="ECO:0000256" key="1">
    <source>
        <dbReference type="ARBA" id="ARBA00010546"/>
    </source>
</evidence>
<feature type="compositionally biased region" description="Basic and acidic residues" evidence="3">
    <location>
        <begin position="186"/>
        <end position="205"/>
    </location>
</feature>
<comment type="caution">
    <text evidence="6">The sequence shown here is derived from an EMBL/GenBank/DDBJ whole genome shotgun (WGS) entry which is preliminary data.</text>
</comment>
<feature type="domain" description="GATOR1 complex protein NPRL3 C-terminal HTH" evidence="5">
    <location>
        <begin position="846"/>
        <end position="906"/>
    </location>
</feature>
<feature type="compositionally biased region" description="Basic and acidic residues" evidence="3">
    <location>
        <begin position="742"/>
        <end position="753"/>
    </location>
</feature>
<evidence type="ECO:0000256" key="2">
    <source>
        <dbReference type="RuleBase" id="RU368069"/>
    </source>
</evidence>
<dbReference type="Pfam" id="PF24064">
    <property type="entry name" value="HTH_NPRL3"/>
    <property type="match status" value="1"/>
</dbReference>
<evidence type="ECO:0000313" key="7">
    <source>
        <dbReference type="Proteomes" id="UP000298030"/>
    </source>
</evidence>
<gene>
    <name evidence="6" type="ORF">FA13DRAFT_1788890</name>
</gene>
<name>A0A4Y7TLR9_COPMI</name>
<protein>
    <recommendedName>
        <fullName evidence="2">Nitrogen permease regulator 3</fullName>
    </recommendedName>
    <alternativeName>
        <fullName evidence="2">Required for meiotic nuclear division protein 11</fullName>
    </alternativeName>
</protein>
<feature type="compositionally biased region" description="Low complexity" evidence="3">
    <location>
        <begin position="709"/>
        <end position="718"/>
    </location>
</feature>
<dbReference type="AlphaFoldDB" id="A0A4Y7TLR9"/>
<reference evidence="6 7" key="1">
    <citation type="journal article" date="2019" name="Nat. Ecol. Evol.">
        <title>Megaphylogeny resolves global patterns of mushroom evolution.</title>
        <authorList>
            <person name="Varga T."/>
            <person name="Krizsan K."/>
            <person name="Foldi C."/>
            <person name="Dima B."/>
            <person name="Sanchez-Garcia M."/>
            <person name="Sanchez-Ramirez S."/>
            <person name="Szollosi G.J."/>
            <person name="Szarkandi J.G."/>
            <person name="Papp V."/>
            <person name="Albert L."/>
            <person name="Andreopoulos W."/>
            <person name="Angelini C."/>
            <person name="Antonin V."/>
            <person name="Barry K.W."/>
            <person name="Bougher N.L."/>
            <person name="Buchanan P."/>
            <person name="Buyck B."/>
            <person name="Bense V."/>
            <person name="Catcheside P."/>
            <person name="Chovatia M."/>
            <person name="Cooper J."/>
            <person name="Damon W."/>
            <person name="Desjardin D."/>
            <person name="Finy P."/>
            <person name="Geml J."/>
            <person name="Haridas S."/>
            <person name="Hughes K."/>
            <person name="Justo A."/>
            <person name="Karasinski D."/>
            <person name="Kautmanova I."/>
            <person name="Kiss B."/>
            <person name="Kocsube S."/>
            <person name="Kotiranta H."/>
            <person name="LaButti K.M."/>
            <person name="Lechner B.E."/>
            <person name="Liimatainen K."/>
            <person name="Lipzen A."/>
            <person name="Lukacs Z."/>
            <person name="Mihaltcheva S."/>
            <person name="Morgado L.N."/>
            <person name="Niskanen T."/>
            <person name="Noordeloos M.E."/>
            <person name="Ohm R.A."/>
            <person name="Ortiz-Santana B."/>
            <person name="Ovrebo C."/>
            <person name="Racz N."/>
            <person name="Riley R."/>
            <person name="Savchenko A."/>
            <person name="Shiryaev A."/>
            <person name="Soop K."/>
            <person name="Spirin V."/>
            <person name="Szebenyi C."/>
            <person name="Tomsovsky M."/>
            <person name="Tulloss R.E."/>
            <person name="Uehling J."/>
            <person name="Grigoriev I.V."/>
            <person name="Vagvolgyi C."/>
            <person name="Papp T."/>
            <person name="Martin F.M."/>
            <person name="Miettinen O."/>
            <person name="Hibbett D.S."/>
            <person name="Nagy L.G."/>
        </authorList>
    </citation>
    <scope>NUCLEOTIDE SEQUENCE [LARGE SCALE GENOMIC DNA]</scope>
    <source>
        <strain evidence="6 7">FP101781</strain>
    </source>
</reference>
<keyword evidence="2 4" id="KW-0732">Signal</keyword>
<dbReference type="EMBL" id="QPFP01000009">
    <property type="protein sequence ID" value="TEB34459.1"/>
    <property type="molecule type" value="Genomic_DNA"/>
</dbReference>
<evidence type="ECO:0000256" key="3">
    <source>
        <dbReference type="SAM" id="MobiDB-lite"/>
    </source>
</evidence>
<feature type="compositionally biased region" description="Polar residues" evidence="3">
    <location>
        <begin position="684"/>
        <end position="693"/>
    </location>
</feature>
<dbReference type="Pfam" id="PF03666">
    <property type="entry name" value="NPR3"/>
    <property type="match status" value="1"/>
</dbReference>
<feature type="region of interest" description="Disordered" evidence="3">
    <location>
        <begin position="619"/>
        <end position="782"/>
    </location>
</feature>
<dbReference type="GO" id="GO:1904262">
    <property type="term" value="P:negative regulation of TORC1 signaling"/>
    <property type="evidence" value="ECO:0007669"/>
    <property type="project" value="TreeGrafter"/>
</dbReference>
<dbReference type="GO" id="GO:1990130">
    <property type="term" value="C:GATOR1 complex"/>
    <property type="evidence" value="ECO:0007669"/>
    <property type="project" value="TreeGrafter"/>
</dbReference>
<keyword evidence="2" id="KW-0469">Meiosis</keyword>
<dbReference type="GO" id="GO:0038202">
    <property type="term" value="P:TORC1 signaling"/>
    <property type="evidence" value="ECO:0007669"/>
    <property type="project" value="TreeGrafter"/>
</dbReference>
<accession>A0A4Y7TLR9</accession>
<dbReference type="OrthoDB" id="18648at2759"/>
<comment type="similarity">
    <text evidence="1 2">Belongs to the NPR3 family.</text>
</comment>
<dbReference type="PANTHER" id="PTHR13153:SF5">
    <property type="entry name" value="GATOR COMPLEX PROTEIN NPRL3"/>
    <property type="match status" value="1"/>
</dbReference>
<dbReference type="InterPro" id="IPR005365">
    <property type="entry name" value="Npr3"/>
</dbReference>
<evidence type="ECO:0000256" key="4">
    <source>
        <dbReference type="SAM" id="SignalP"/>
    </source>
</evidence>
<dbReference type="GO" id="GO:0010508">
    <property type="term" value="P:positive regulation of autophagy"/>
    <property type="evidence" value="ECO:0007669"/>
    <property type="project" value="TreeGrafter"/>
</dbReference>
<organism evidence="6 7">
    <name type="scientific">Coprinellus micaceus</name>
    <name type="common">Glistening ink-cap mushroom</name>
    <name type="synonym">Coprinus micaceus</name>
    <dbReference type="NCBI Taxonomy" id="71717"/>
    <lineage>
        <taxon>Eukaryota</taxon>
        <taxon>Fungi</taxon>
        <taxon>Dikarya</taxon>
        <taxon>Basidiomycota</taxon>
        <taxon>Agaricomycotina</taxon>
        <taxon>Agaricomycetes</taxon>
        <taxon>Agaricomycetidae</taxon>
        <taxon>Agaricales</taxon>
        <taxon>Agaricineae</taxon>
        <taxon>Psathyrellaceae</taxon>
        <taxon>Coprinellus</taxon>
    </lineage>
</organism>
<keyword evidence="7" id="KW-1185">Reference proteome</keyword>
<dbReference type="PANTHER" id="PTHR13153">
    <property type="entry name" value="CGTHBA PROTEIN -14 GENE PROTEIN"/>
    <property type="match status" value="1"/>
</dbReference>
<dbReference type="GO" id="GO:0005774">
    <property type="term" value="C:vacuolar membrane"/>
    <property type="evidence" value="ECO:0007669"/>
    <property type="project" value="UniProtKB-SubCell"/>
</dbReference>
<evidence type="ECO:0000259" key="5">
    <source>
        <dbReference type="Pfam" id="PF24064"/>
    </source>
</evidence>
<dbReference type="GO" id="GO:0051321">
    <property type="term" value="P:meiotic cell cycle"/>
    <property type="evidence" value="ECO:0007669"/>
    <property type="project" value="UniProtKB-UniRule"/>
</dbReference>